<name>A0AC35TW18_9BILA</name>
<sequence length="159" mass="17814">MQHSSATKPNATAKTTNKSHANKAMTIQDYKGRLKDNIKSINDNVAQILNCAKTSGPEESVANNTNKFAEYYTTRNEAATRAALILKSADELLRLTQDIKEFLVLRDFSFLTQTVKEAEQRCKTETDGVLVNYDNNVSAINGMIDDIDEEISQNFNLLY</sequence>
<reference evidence="2" key="1">
    <citation type="submission" date="2016-11" db="UniProtKB">
        <authorList>
            <consortium name="WormBaseParasite"/>
        </authorList>
    </citation>
    <scope>IDENTIFICATION</scope>
    <source>
        <strain evidence="2">KR3021</strain>
    </source>
</reference>
<evidence type="ECO:0000313" key="1">
    <source>
        <dbReference type="Proteomes" id="UP000095286"/>
    </source>
</evidence>
<evidence type="ECO:0000313" key="2">
    <source>
        <dbReference type="WBParaSite" id="RSKR_0000504000.1"/>
    </source>
</evidence>
<protein>
    <submittedName>
        <fullName evidence="2">Mediator of RNA polymerase II transcription subunit 22</fullName>
    </submittedName>
</protein>
<accession>A0AC35TW18</accession>
<dbReference type="WBParaSite" id="RSKR_0000504000.1">
    <property type="protein sequence ID" value="RSKR_0000504000.1"/>
    <property type="gene ID" value="RSKR_0000504000"/>
</dbReference>
<proteinExistence type="predicted"/>
<dbReference type="Proteomes" id="UP000095286">
    <property type="component" value="Unplaced"/>
</dbReference>
<organism evidence="1 2">
    <name type="scientific">Rhabditophanes sp. KR3021</name>
    <dbReference type="NCBI Taxonomy" id="114890"/>
    <lineage>
        <taxon>Eukaryota</taxon>
        <taxon>Metazoa</taxon>
        <taxon>Ecdysozoa</taxon>
        <taxon>Nematoda</taxon>
        <taxon>Chromadorea</taxon>
        <taxon>Rhabditida</taxon>
        <taxon>Tylenchina</taxon>
        <taxon>Panagrolaimomorpha</taxon>
        <taxon>Strongyloidoidea</taxon>
        <taxon>Alloionematidae</taxon>
        <taxon>Rhabditophanes</taxon>
    </lineage>
</organism>